<dbReference type="Pfam" id="PF00672">
    <property type="entry name" value="HAMP"/>
    <property type="match status" value="1"/>
</dbReference>
<evidence type="ECO:0000256" key="5">
    <source>
        <dbReference type="ARBA" id="ARBA00022679"/>
    </source>
</evidence>
<evidence type="ECO:0000256" key="7">
    <source>
        <dbReference type="ARBA" id="ARBA00022777"/>
    </source>
</evidence>
<dbReference type="PROSITE" id="PS50885">
    <property type="entry name" value="HAMP"/>
    <property type="match status" value="1"/>
</dbReference>
<evidence type="ECO:0000256" key="2">
    <source>
        <dbReference type="ARBA" id="ARBA00004370"/>
    </source>
</evidence>
<dbReference type="EC" id="2.7.13.3" evidence="3"/>
<dbReference type="Gene3D" id="3.30.565.10">
    <property type="entry name" value="Histidine kinase-like ATPase, C-terminal domain"/>
    <property type="match status" value="1"/>
</dbReference>
<keyword evidence="5" id="KW-0808">Transferase</keyword>
<keyword evidence="10 11" id="KW-0472">Membrane</keyword>
<proteinExistence type="predicted"/>
<evidence type="ECO:0000256" key="4">
    <source>
        <dbReference type="ARBA" id="ARBA00022553"/>
    </source>
</evidence>
<dbReference type="EMBL" id="QLMC01000004">
    <property type="protein sequence ID" value="RAJ95979.1"/>
    <property type="molecule type" value="Genomic_DNA"/>
</dbReference>
<dbReference type="GO" id="GO:0000155">
    <property type="term" value="F:phosphorelay sensor kinase activity"/>
    <property type="evidence" value="ECO:0007669"/>
    <property type="project" value="InterPro"/>
</dbReference>
<dbReference type="SUPFAM" id="SSF55874">
    <property type="entry name" value="ATPase domain of HSP90 chaperone/DNA topoisomerase II/histidine kinase"/>
    <property type="match status" value="1"/>
</dbReference>
<gene>
    <name evidence="14" type="ORF">LX87_03729</name>
</gene>
<keyword evidence="15" id="KW-1185">Reference proteome</keyword>
<dbReference type="Proteomes" id="UP000248790">
    <property type="component" value="Unassembled WGS sequence"/>
</dbReference>
<keyword evidence="6 11" id="KW-0812">Transmembrane</keyword>
<accession>A0A327X187</accession>
<dbReference type="PANTHER" id="PTHR45436">
    <property type="entry name" value="SENSOR HISTIDINE KINASE YKOH"/>
    <property type="match status" value="1"/>
</dbReference>
<dbReference type="InterPro" id="IPR003660">
    <property type="entry name" value="HAMP_dom"/>
</dbReference>
<evidence type="ECO:0000256" key="8">
    <source>
        <dbReference type="ARBA" id="ARBA00022989"/>
    </source>
</evidence>
<evidence type="ECO:0000256" key="3">
    <source>
        <dbReference type="ARBA" id="ARBA00012438"/>
    </source>
</evidence>
<dbReference type="SMART" id="SM00388">
    <property type="entry name" value="HisKA"/>
    <property type="match status" value="1"/>
</dbReference>
<evidence type="ECO:0000259" key="12">
    <source>
        <dbReference type="PROSITE" id="PS50109"/>
    </source>
</evidence>
<evidence type="ECO:0000313" key="14">
    <source>
        <dbReference type="EMBL" id="RAJ95979.1"/>
    </source>
</evidence>
<dbReference type="CDD" id="cd06225">
    <property type="entry name" value="HAMP"/>
    <property type="match status" value="1"/>
</dbReference>
<keyword evidence="7 14" id="KW-0418">Kinase</keyword>
<evidence type="ECO:0000256" key="9">
    <source>
        <dbReference type="ARBA" id="ARBA00023012"/>
    </source>
</evidence>
<reference evidence="14 15" key="1">
    <citation type="submission" date="2018-06" db="EMBL/GenBank/DDBJ databases">
        <title>Genomic Encyclopedia of Archaeal and Bacterial Type Strains, Phase II (KMG-II): from individual species to whole genera.</title>
        <authorList>
            <person name="Goeker M."/>
        </authorList>
    </citation>
    <scope>NUCLEOTIDE SEQUENCE [LARGE SCALE GENOMIC DNA]</scope>
    <source>
        <strain evidence="14 15">DSM 21851</strain>
    </source>
</reference>
<comment type="caution">
    <text evidence="14">The sequence shown here is derived from an EMBL/GenBank/DDBJ whole genome shotgun (WGS) entry which is preliminary data.</text>
</comment>
<keyword evidence="8 11" id="KW-1133">Transmembrane helix</keyword>
<organism evidence="14 15">
    <name type="scientific">Larkinella arboricola</name>
    <dbReference type="NCBI Taxonomy" id="643671"/>
    <lineage>
        <taxon>Bacteria</taxon>
        <taxon>Pseudomonadati</taxon>
        <taxon>Bacteroidota</taxon>
        <taxon>Cytophagia</taxon>
        <taxon>Cytophagales</taxon>
        <taxon>Spirosomataceae</taxon>
        <taxon>Larkinella</taxon>
    </lineage>
</organism>
<dbReference type="FunFam" id="1.10.287.130:FF:000001">
    <property type="entry name" value="Two-component sensor histidine kinase"/>
    <property type="match status" value="1"/>
</dbReference>
<dbReference type="PRINTS" id="PR00344">
    <property type="entry name" value="BCTRLSENSOR"/>
</dbReference>
<dbReference type="Pfam" id="PF00512">
    <property type="entry name" value="HisKA"/>
    <property type="match status" value="1"/>
</dbReference>
<comment type="catalytic activity">
    <reaction evidence="1">
        <text>ATP + protein L-histidine = ADP + protein N-phospho-L-histidine.</text>
        <dbReference type="EC" id="2.7.13.3"/>
    </reaction>
</comment>
<evidence type="ECO:0000256" key="6">
    <source>
        <dbReference type="ARBA" id="ARBA00022692"/>
    </source>
</evidence>
<dbReference type="InterPro" id="IPR004358">
    <property type="entry name" value="Sig_transdc_His_kin-like_C"/>
</dbReference>
<dbReference type="AlphaFoldDB" id="A0A327X187"/>
<dbReference type="PROSITE" id="PS50109">
    <property type="entry name" value="HIS_KIN"/>
    <property type="match status" value="1"/>
</dbReference>
<protein>
    <recommendedName>
        <fullName evidence="3">histidine kinase</fullName>
        <ecNumber evidence="3">2.7.13.3</ecNumber>
    </recommendedName>
</protein>
<dbReference type="GO" id="GO:0005886">
    <property type="term" value="C:plasma membrane"/>
    <property type="evidence" value="ECO:0007669"/>
    <property type="project" value="TreeGrafter"/>
</dbReference>
<dbReference type="InterPro" id="IPR036097">
    <property type="entry name" value="HisK_dim/P_sf"/>
</dbReference>
<evidence type="ECO:0000313" key="15">
    <source>
        <dbReference type="Proteomes" id="UP000248790"/>
    </source>
</evidence>
<evidence type="ECO:0000259" key="13">
    <source>
        <dbReference type="PROSITE" id="PS50885"/>
    </source>
</evidence>
<dbReference type="SUPFAM" id="SSF47384">
    <property type="entry name" value="Homodimeric domain of signal transducing histidine kinase"/>
    <property type="match status" value="1"/>
</dbReference>
<dbReference type="InterPro" id="IPR003661">
    <property type="entry name" value="HisK_dim/P_dom"/>
</dbReference>
<sequence length="473" mass="54087">MNIRTRLTVLFALLVGSILLLFSLSIYYLFDQYREREFYERLRQNAVATAKLLENVEVSGITEEMLQQIEKNYMSFFKGHVTIYRPDNRILHSTDSDHEPVPLQFLEQVRNGQEIFQRQGEVETLGVRYDDNHNRRLVIVATAIDRYGFTKLQSLRDILFFSCLGSMVIVLLAGWFFAGDALKPVSHIIDQVNAISATNIYARLHVGRPKDELAKLAVTFNEMLNRLEQAFILQKNFVSHASHELRTPLTVMMGQVEVALMQNRTQAEYKQALESVLEEGNKMNKLVNGLLELARVNADAGTLSFKPVRIDEQLWQARSQLLKKNQEYRIDIEYENLPGTEEELIVMGEEALLQIAFQNLIENGCKYSKDHTLIVNLNAGVDYIQLTFIDHGYGIPPEDIPHLFEPFFRSETTSGIIGHGIGLTLTQRIITIHKGYIRVESEIGKGTCFEVTFPVRKTTPVEKSVAFELDDKP</sequence>
<name>A0A327X187_LARAB</name>
<dbReference type="Gene3D" id="1.10.287.130">
    <property type="match status" value="1"/>
</dbReference>
<dbReference type="RefSeq" id="WP_111629751.1">
    <property type="nucleotide sequence ID" value="NZ_QLMC01000004.1"/>
</dbReference>
<dbReference type="CDD" id="cd00082">
    <property type="entry name" value="HisKA"/>
    <property type="match status" value="1"/>
</dbReference>
<dbReference type="SUPFAM" id="SSF158472">
    <property type="entry name" value="HAMP domain-like"/>
    <property type="match status" value="1"/>
</dbReference>
<dbReference type="InterPro" id="IPR050428">
    <property type="entry name" value="TCS_sensor_his_kinase"/>
</dbReference>
<keyword evidence="4" id="KW-0597">Phosphoprotein</keyword>
<dbReference type="OrthoDB" id="594725at2"/>
<feature type="transmembrane region" description="Helical" evidence="11">
    <location>
        <begin position="6"/>
        <end position="30"/>
    </location>
</feature>
<feature type="domain" description="HAMP" evidence="13">
    <location>
        <begin position="179"/>
        <end position="232"/>
    </location>
</feature>
<dbReference type="InterPro" id="IPR005467">
    <property type="entry name" value="His_kinase_dom"/>
</dbReference>
<evidence type="ECO:0000256" key="1">
    <source>
        <dbReference type="ARBA" id="ARBA00000085"/>
    </source>
</evidence>
<dbReference type="SMART" id="SM00304">
    <property type="entry name" value="HAMP"/>
    <property type="match status" value="1"/>
</dbReference>
<dbReference type="Gene3D" id="6.10.340.10">
    <property type="match status" value="1"/>
</dbReference>
<dbReference type="SMART" id="SM00387">
    <property type="entry name" value="HATPase_c"/>
    <property type="match status" value="1"/>
</dbReference>
<evidence type="ECO:0000256" key="10">
    <source>
        <dbReference type="ARBA" id="ARBA00023136"/>
    </source>
</evidence>
<dbReference type="Pfam" id="PF02518">
    <property type="entry name" value="HATPase_c"/>
    <property type="match status" value="1"/>
</dbReference>
<feature type="domain" description="Histidine kinase" evidence="12">
    <location>
        <begin position="240"/>
        <end position="457"/>
    </location>
</feature>
<evidence type="ECO:0000256" key="11">
    <source>
        <dbReference type="SAM" id="Phobius"/>
    </source>
</evidence>
<dbReference type="InterPro" id="IPR003594">
    <property type="entry name" value="HATPase_dom"/>
</dbReference>
<comment type="subcellular location">
    <subcellularLocation>
        <location evidence="2">Membrane</location>
    </subcellularLocation>
</comment>
<dbReference type="PANTHER" id="PTHR45436:SF5">
    <property type="entry name" value="SENSOR HISTIDINE KINASE TRCS"/>
    <property type="match status" value="1"/>
</dbReference>
<dbReference type="InterPro" id="IPR036890">
    <property type="entry name" value="HATPase_C_sf"/>
</dbReference>
<keyword evidence="9" id="KW-0902">Two-component regulatory system</keyword>